<dbReference type="Pfam" id="PF09594">
    <property type="entry name" value="GT87"/>
    <property type="match status" value="1"/>
</dbReference>
<comment type="similarity">
    <text evidence="7">Belongs to the glycosyltransferase 87 family.</text>
</comment>
<evidence type="ECO:0000256" key="6">
    <source>
        <dbReference type="ARBA" id="ARBA00023136"/>
    </source>
</evidence>
<feature type="transmembrane region" description="Helical" evidence="8">
    <location>
        <begin position="98"/>
        <end position="119"/>
    </location>
</feature>
<sequence length="410" mass="44372">MAQRAQPLRRLEWLSRHMWAVIGTATVLFVVPSLLQWVFTGTLIIGDFLDVTVYQAGGIALLNGESLYQGGLPVGGGREFPFTYPPFAAAVFTPLSFIPQWACTALVIPVHLALLVTVVRKCLRLSDTSVLPANQTRRATAALTAILFLMEPITWTMWLGQINLVLLAVVLFDLTRSSRWAGIGTGLAAGLKLTPGLFMVYLLFVRRFYAAATAAAAAATTIGVGFVIAPDASTRYWSGVFLDNTRFEPTDSPANLSISGLLARLLGTGEPQRILWLLIAIVVAVVALALADKAHADGRVLLGLTVTGLATSAVSPFSWSHHWVWLAPLGIIAILGAPRMLLAPLAVLTFAWPMHIILGLNMGYPVLGISALPPWHGLELVYDNSYLICFLATLIAIWRTQHQHHAALQT</sequence>
<evidence type="ECO:0000313" key="10">
    <source>
        <dbReference type="Proteomes" id="UP000215043"/>
    </source>
</evidence>
<keyword evidence="2" id="KW-1003">Cell membrane</keyword>
<feature type="transmembrane region" description="Helical" evidence="8">
    <location>
        <begin position="180"/>
        <end position="201"/>
    </location>
</feature>
<feature type="transmembrane region" description="Helical" evidence="8">
    <location>
        <begin position="208"/>
        <end position="229"/>
    </location>
</feature>
<dbReference type="RefSeq" id="WP_052428291.1">
    <property type="nucleotide sequence ID" value="NZ_KN214177.1"/>
</dbReference>
<dbReference type="InterPro" id="IPR018584">
    <property type="entry name" value="GT87"/>
</dbReference>
<feature type="transmembrane region" description="Helical" evidence="8">
    <location>
        <begin position="140"/>
        <end position="160"/>
    </location>
</feature>
<dbReference type="KEGG" id="aey:CDG81_13800"/>
<evidence type="ECO:0000256" key="8">
    <source>
        <dbReference type="SAM" id="Phobius"/>
    </source>
</evidence>
<feature type="transmembrane region" description="Helical" evidence="8">
    <location>
        <begin position="300"/>
        <end position="319"/>
    </location>
</feature>
<feature type="transmembrane region" description="Helical" evidence="8">
    <location>
        <begin position="381"/>
        <end position="398"/>
    </location>
</feature>
<evidence type="ECO:0000256" key="2">
    <source>
        <dbReference type="ARBA" id="ARBA00022475"/>
    </source>
</evidence>
<feature type="transmembrane region" description="Helical" evidence="8">
    <location>
        <begin position="20"/>
        <end position="39"/>
    </location>
</feature>
<dbReference type="GO" id="GO:0005886">
    <property type="term" value="C:plasma membrane"/>
    <property type="evidence" value="ECO:0007669"/>
    <property type="project" value="UniProtKB-SubCell"/>
</dbReference>
<keyword evidence="5 8" id="KW-1133">Transmembrane helix</keyword>
<evidence type="ECO:0000313" key="9">
    <source>
        <dbReference type="EMBL" id="ASU79186.1"/>
    </source>
</evidence>
<gene>
    <name evidence="9" type="ORF">CDG81_13800</name>
</gene>
<feature type="transmembrane region" description="Helical" evidence="8">
    <location>
        <begin position="274"/>
        <end position="291"/>
    </location>
</feature>
<evidence type="ECO:0000256" key="3">
    <source>
        <dbReference type="ARBA" id="ARBA00022679"/>
    </source>
</evidence>
<evidence type="ECO:0000256" key="4">
    <source>
        <dbReference type="ARBA" id="ARBA00022692"/>
    </source>
</evidence>
<dbReference type="Proteomes" id="UP000215043">
    <property type="component" value="Chromosome"/>
</dbReference>
<dbReference type="EMBL" id="CP022752">
    <property type="protein sequence ID" value="ASU79186.1"/>
    <property type="molecule type" value="Genomic_DNA"/>
</dbReference>
<reference evidence="9 10" key="1">
    <citation type="submission" date="2017-08" db="EMBL/GenBank/DDBJ databases">
        <title>The complete genome sequence of moderately halophilic actinomycete Actinopolyspora erythraea YIM 90600, the producer of novel erythromycin, novel actinopolysporins A-C and tubercidin.</title>
        <authorList>
            <person name="Yin M."/>
            <person name="Tang S."/>
        </authorList>
    </citation>
    <scope>NUCLEOTIDE SEQUENCE [LARGE SCALE GENOMIC DNA]</scope>
    <source>
        <strain evidence="9 10">YIM 90600</strain>
    </source>
</reference>
<dbReference type="GO" id="GO:0016758">
    <property type="term" value="F:hexosyltransferase activity"/>
    <property type="evidence" value="ECO:0007669"/>
    <property type="project" value="InterPro"/>
</dbReference>
<name>A0A223RTH6_9ACTN</name>
<keyword evidence="4 8" id="KW-0812">Transmembrane</keyword>
<keyword evidence="3" id="KW-0808">Transferase</keyword>
<keyword evidence="6 8" id="KW-0472">Membrane</keyword>
<evidence type="ECO:0000256" key="7">
    <source>
        <dbReference type="ARBA" id="ARBA00024033"/>
    </source>
</evidence>
<dbReference type="AlphaFoldDB" id="A0A223RTH6"/>
<organism evidence="9 10">
    <name type="scientific">Actinopolyspora erythraea</name>
    <dbReference type="NCBI Taxonomy" id="414996"/>
    <lineage>
        <taxon>Bacteria</taxon>
        <taxon>Bacillati</taxon>
        <taxon>Actinomycetota</taxon>
        <taxon>Actinomycetes</taxon>
        <taxon>Actinopolysporales</taxon>
        <taxon>Actinopolysporaceae</taxon>
        <taxon>Actinopolyspora</taxon>
    </lineage>
</organism>
<comment type="subcellular location">
    <subcellularLocation>
        <location evidence="1">Cell membrane</location>
        <topology evidence="1">Multi-pass membrane protein</topology>
    </subcellularLocation>
</comment>
<evidence type="ECO:0000256" key="1">
    <source>
        <dbReference type="ARBA" id="ARBA00004651"/>
    </source>
</evidence>
<proteinExistence type="inferred from homology"/>
<feature type="transmembrane region" description="Helical" evidence="8">
    <location>
        <begin position="355"/>
        <end position="375"/>
    </location>
</feature>
<protein>
    <submittedName>
        <fullName evidence="9">DUF2029 domain-containing protein</fullName>
    </submittedName>
</protein>
<feature type="transmembrane region" description="Helical" evidence="8">
    <location>
        <begin position="325"/>
        <end position="348"/>
    </location>
</feature>
<accession>A0A223RTH6</accession>
<evidence type="ECO:0000256" key="5">
    <source>
        <dbReference type="ARBA" id="ARBA00022989"/>
    </source>
</evidence>